<dbReference type="InterPro" id="IPR003715">
    <property type="entry name" value="Poly_export_N"/>
</dbReference>
<keyword evidence="8" id="KW-0625">Polysaccharide transport</keyword>
<dbReference type="Gene3D" id="3.30.1950.10">
    <property type="entry name" value="wza like domain"/>
    <property type="match status" value="1"/>
</dbReference>
<dbReference type="RefSeq" id="WP_108948985.1">
    <property type="nucleotide sequence ID" value="NZ_CP022187.1"/>
</dbReference>
<keyword evidence="10" id="KW-0626">Porin</keyword>
<keyword evidence="7 15" id="KW-0732">Signal</keyword>
<evidence type="ECO:0000313" key="19">
    <source>
        <dbReference type="EMBL" id="AWI75277.1"/>
    </source>
</evidence>
<feature type="domain" description="Soluble ligand binding" evidence="17">
    <location>
        <begin position="194"/>
        <end position="243"/>
    </location>
</feature>
<dbReference type="InterPro" id="IPR019554">
    <property type="entry name" value="Soluble_ligand-bd"/>
</dbReference>
<dbReference type="Proteomes" id="UP000244930">
    <property type="component" value="Chromosome"/>
</dbReference>
<evidence type="ECO:0000256" key="2">
    <source>
        <dbReference type="ARBA" id="ARBA00009450"/>
    </source>
</evidence>
<reference evidence="19 20" key="1">
    <citation type="submission" date="2017-06" db="EMBL/GenBank/DDBJ databases">
        <title>Azoarcus.</title>
        <authorList>
            <person name="Woo J.-H."/>
            <person name="Kim H.-S."/>
        </authorList>
    </citation>
    <scope>NUCLEOTIDE SEQUENCE [LARGE SCALE GENOMIC DNA]</scope>
    <source>
        <strain evidence="19 20">TSPY31</strain>
    </source>
</reference>
<dbReference type="Pfam" id="PF22461">
    <property type="entry name" value="SLBB_2"/>
    <property type="match status" value="1"/>
</dbReference>
<comment type="subcellular location">
    <subcellularLocation>
        <location evidence="1">Cell outer membrane</location>
        <topology evidence="1">Multi-pass membrane protein</topology>
    </subcellularLocation>
</comment>
<feature type="domain" description="SLBB" evidence="18">
    <location>
        <begin position="109"/>
        <end position="189"/>
    </location>
</feature>
<feature type="chain" id="PRO_5016117615" evidence="15">
    <location>
        <begin position="26"/>
        <end position="269"/>
    </location>
</feature>
<dbReference type="PANTHER" id="PTHR33619:SF3">
    <property type="entry name" value="POLYSACCHARIDE EXPORT PROTEIN GFCE-RELATED"/>
    <property type="match status" value="1"/>
</dbReference>
<dbReference type="GO" id="GO:0015288">
    <property type="term" value="F:porin activity"/>
    <property type="evidence" value="ECO:0007669"/>
    <property type="project" value="UniProtKB-KW"/>
</dbReference>
<evidence type="ECO:0000256" key="14">
    <source>
        <dbReference type="ARBA" id="ARBA00023288"/>
    </source>
</evidence>
<dbReference type="NCBIfam" id="TIGR03028">
    <property type="entry name" value="EpsE"/>
    <property type="match status" value="1"/>
</dbReference>
<protein>
    <submittedName>
        <fullName evidence="19">Polysaccharide export protein EpsE</fullName>
    </submittedName>
</protein>
<dbReference type="Pfam" id="PF02563">
    <property type="entry name" value="Poly_export"/>
    <property type="match status" value="1"/>
</dbReference>
<keyword evidence="5" id="KW-0762">Sugar transport</keyword>
<keyword evidence="20" id="KW-1185">Reference proteome</keyword>
<dbReference type="EMBL" id="CP022187">
    <property type="protein sequence ID" value="AWI75277.1"/>
    <property type="molecule type" value="Genomic_DNA"/>
</dbReference>
<dbReference type="KEGG" id="acom:CEW83_08655"/>
<keyword evidence="11" id="KW-0472">Membrane</keyword>
<dbReference type="GO" id="GO:0009279">
    <property type="term" value="C:cell outer membrane"/>
    <property type="evidence" value="ECO:0007669"/>
    <property type="project" value="UniProtKB-SubCell"/>
</dbReference>
<evidence type="ECO:0000313" key="20">
    <source>
        <dbReference type="Proteomes" id="UP000244930"/>
    </source>
</evidence>
<evidence type="ECO:0000256" key="1">
    <source>
        <dbReference type="ARBA" id="ARBA00004571"/>
    </source>
</evidence>
<evidence type="ECO:0000256" key="6">
    <source>
        <dbReference type="ARBA" id="ARBA00022692"/>
    </source>
</evidence>
<keyword evidence="12" id="KW-0564">Palmitate</keyword>
<evidence type="ECO:0000256" key="13">
    <source>
        <dbReference type="ARBA" id="ARBA00023237"/>
    </source>
</evidence>
<name>A0A2U8GNS0_9RHOO</name>
<evidence type="ECO:0000256" key="10">
    <source>
        <dbReference type="ARBA" id="ARBA00023114"/>
    </source>
</evidence>
<dbReference type="AlphaFoldDB" id="A0A2U8GNS0"/>
<proteinExistence type="inferred from homology"/>
<dbReference type="GO" id="GO:0015159">
    <property type="term" value="F:polysaccharide transmembrane transporter activity"/>
    <property type="evidence" value="ECO:0007669"/>
    <property type="project" value="InterPro"/>
</dbReference>
<organism evidence="19 20">
    <name type="scientific">Parazoarcus communis</name>
    <dbReference type="NCBI Taxonomy" id="41977"/>
    <lineage>
        <taxon>Bacteria</taxon>
        <taxon>Pseudomonadati</taxon>
        <taxon>Pseudomonadota</taxon>
        <taxon>Betaproteobacteria</taxon>
        <taxon>Rhodocyclales</taxon>
        <taxon>Zoogloeaceae</taxon>
        <taxon>Parazoarcus</taxon>
    </lineage>
</organism>
<dbReference type="GO" id="GO:0006811">
    <property type="term" value="P:monoatomic ion transport"/>
    <property type="evidence" value="ECO:0007669"/>
    <property type="project" value="UniProtKB-KW"/>
</dbReference>
<dbReference type="Pfam" id="PF10531">
    <property type="entry name" value="SLBB"/>
    <property type="match status" value="1"/>
</dbReference>
<accession>A0A2U8GNS0</accession>
<comment type="similarity">
    <text evidence="2">Belongs to the BexD/CtrA/VexA family.</text>
</comment>
<evidence type="ECO:0000256" key="5">
    <source>
        <dbReference type="ARBA" id="ARBA00022597"/>
    </source>
</evidence>
<keyword evidence="4" id="KW-1134">Transmembrane beta strand</keyword>
<evidence type="ECO:0000256" key="11">
    <source>
        <dbReference type="ARBA" id="ARBA00023136"/>
    </source>
</evidence>
<keyword evidence="9" id="KW-0406">Ion transport</keyword>
<keyword evidence="14" id="KW-0449">Lipoprotein</keyword>
<evidence type="ECO:0000256" key="8">
    <source>
        <dbReference type="ARBA" id="ARBA00023047"/>
    </source>
</evidence>
<dbReference type="PANTHER" id="PTHR33619">
    <property type="entry name" value="POLYSACCHARIDE EXPORT PROTEIN GFCE-RELATED"/>
    <property type="match status" value="1"/>
</dbReference>
<dbReference type="InterPro" id="IPR017478">
    <property type="entry name" value="Polysacc_export_EpsE"/>
</dbReference>
<keyword evidence="3" id="KW-0813">Transport</keyword>
<evidence type="ECO:0000256" key="3">
    <source>
        <dbReference type="ARBA" id="ARBA00022448"/>
    </source>
</evidence>
<dbReference type="GO" id="GO:0046930">
    <property type="term" value="C:pore complex"/>
    <property type="evidence" value="ECO:0007669"/>
    <property type="project" value="UniProtKB-KW"/>
</dbReference>
<evidence type="ECO:0000256" key="7">
    <source>
        <dbReference type="ARBA" id="ARBA00022729"/>
    </source>
</evidence>
<keyword evidence="13" id="KW-0998">Cell outer membrane</keyword>
<dbReference type="InterPro" id="IPR049712">
    <property type="entry name" value="Poly_export"/>
</dbReference>
<sequence>MTSSPSRFLATLLLLVFGFIGAASAAAEREYVLGPGDIVRITVFQNPDLTTETRVSENGTLTFPLIGSIVVGGQSTTKAENTIATRLREGGFVLMPQVNVLPMQIRGNQVAVLGQVNRPGRFPMETANLRLTDMLAIAGGISPNGADTVVLVGVREGKQIRREIDIPALFMNGDLANDAVVSGGDLIYVHRAPVFYIYGEVQRAGAFRLERGMSVMQGLAVGGGTTARGTIRGLRVHRRGADGVLKVIEPELDDLLQVDDVIYVKESLF</sequence>
<evidence type="ECO:0000259" key="17">
    <source>
        <dbReference type="Pfam" id="PF10531"/>
    </source>
</evidence>
<dbReference type="Gene3D" id="3.10.560.10">
    <property type="entry name" value="Outer membrane lipoprotein wza domain like"/>
    <property type="match status" value="2"/>
</dbReference>
<evidence type="ECO:0000259" key="18">
    <source>
        <dbReference type="Pfam" id="PF22461"/>
    </source>
</evidence>
<feature type="signal peptide" evidence="15">
    <location>
        <begin position="1"/>
        <end position="25"/>
    </location>
</feature>
<feature type="domain" description="Polysaccharide export protein N-terminal" evidence="16">
    <location>
        <begin position="26"/>
        <end position="100"/>
    </location>
</feature>
<evidence type="ECO:0000259" key="16">
    <source>
        <dbReference type="Pfam" id="PF02563"/>
    </source>
</evidence>
<gene>
    <name evidence="19" type="primary">epsE</name>
    <name evidence="19" type="ORF">CEW83_08655</name>
</gene>
<evidence type="ECO:0000256" key="15">
    <source>
        <dbReference type="SAM" id="SignalP"/>
    </source>
</evidence>
<evidence type="ECO:0000256" key="4">
    <source>
        <dbReference type="ARBA" id="ARBA00022452"/>
    </source>
</evidence>
<evidence type="ECO:0000256" key="12">
    <source>
        <dbReference type="ARBA" id="ARBA00023139"/>
    </source>
</evidence>
<evidence type="ECO:0000256" key="9">
    <source>
        <dbReference type="ARBA" id="ARBA00023065"/>
    </source>
</evidence>
<dbReference type="InterPro" id="IPR054765">
    <property type="entry name" value="SLBB_dom"/>
</dbReference>
<keyword evidence="6" id="KW-0812">Transmembrane</keyword>